<dbReference type="Proteomes" id="UP000518752">
    <property type="component" value="Unassembled WGS sequence"/>
</dbReference>
<dbReference type="AlphaFoldDB" id="A0A8H5HY53"/>
<sequence length="1168" mass="129703">MPGPDVKSAFRQLELVVSNNEKAGNFDLDSLATLANLTDPSASTPSNSLADRVCESLRNSMTKLYSSFLNESMAFIAVLVDGIHSNKIIPRKDCAIWEKVQKSILAGLTDYLEATCSNDNRLVFETFANYMYPVLCQNYLHFSESCYEVGAELRQEVYILLHTSSLDCRSNQSKLRDAKFVGGARYGWALSRTKGFPSSSSLYCHFLIVDWYTEYLTQEALLELYNPICPPRTSKIKYQAFIDSVFDPAIFPLHRELKSIVTSIHKPNDWDKARTRLSNTLARMDVTFPQPIVIFNASVSGNCPRPSGVLYVDRESLTYDFDVGDGRDSYHISYEHIAKINYSLNSASAVTVTFDIEFPLGFDGRSRSELRVIMYFETSRQVRANLIKSLKARGLSRLWENSVRKISLVDNELSMPLPFINGPSASFPPATVLPNEDFNPSSDAPVSFANSPVHVKTIAIPRESGSLPEATQGPRKPPKKVRMVDKSDDELEHSSPTRPAKFGATLIKRMENNTSEAINRQAILKRKTVDIPEDISDPPLKRSRSNSVISEVASSPATSKIARNFKRYGKQVRTSSPILSDLDSEYVDLDAIPKLKVERTKKTSAVRGKSGKKDAAVTTKKPNEKAKTKAVKPKDTSRNQPSVRRSARVAGKQARSPSIALEACQLRIVQDSETKLNVENEDPSEDEIEDDEDDPARSHERPDVKANTGPAPVVAELPKASRASAQTPNIEPERIKKDKKAPWEKPGFVRQNEKQEHKAISSPMHTDRGSTLDDPISGINLLGEDFDDIDQDYIDMEIPLKSGLDDSSDNPDPDKTTVDLPPKVDLPPLPLTSESKVSTLHASRLSSPQPSDGAKLTNNIRSATLPVSQMVPPATDAASTNAVRCNSKSPSLLVNGPACPISLEIPSQVNVIPRLHQLQAVSAVTKTSPNCTPVTELLPLHVTNGASMSMFSKLSTTTAFLQKSAAPDIRISTPHRLPSEKTLIQPPSSMKEKRARQLHVAFPPSPQLPAEFAQSDLKRQQGPHHHLLGPGPLYPPHEKDIEIQKITEILQDIQEVIIGKISNRFSGVKREVKLGRYNILRVAAADIDKMRAESAEHFNAMVDLEAEYASFRHDIVERLEDLYSNDEDFAKRLSEVVQHHDRHGLLRKFPKTLPAIPACFQASKYKFD</sequence>
<protein>
    <submittedName>
        <fullName evidence="2">Uncharacterized protein</fullName>
    </submittedName>
</protein>
<dbReference type="EMBL" id="JAACJN010000010">
    <property type="protein sequence ID" value="KAF5391305.1"/>
    <property type="molecule type" value="Genomic_DNA"/>
</dbReference>
<feature type="region of interest" description="Disordered" evidence="1">
    <location>
        <begin position="673"/>
        <end position="772"/>
    </location>
</feature>
<feature type="region of interest" description="Disordered" evidence="1">
    <location>
        <begin position="800"/>
        <end position="856"/>
    </location>
</feature>
<feature type="region of interest" description="Disordered" evidence="1">
    <location>
        <begin position="600"/>
        <end position="656"/>
    </location>
</feature>
<accession>A0A8H5HY53</accession>
<feature type="compositionally biased region" description="Basic and acidic residues" evidence="1">
    <location>
        <begin position="751"/>
        <end position="771"/>
    </location>
</feature>
<evidence type="ECO:0000313" key="3">
    <source>
        <dbReference type="Proteomes" id="UP000518752"/>
    </source>
</evidence>
<reference evidence="2 3" key="1">
    <citation type="journal article" date="2020" name="ISME J.">
        <title>Uncovering the hidden diversity of litter-decomposition mechanisms in mushroom-forming fungi.</title>
        <authorList>
            <person name="Floudas D."/>
            <person name="Bentzer J."/>
            <person name="Ahren D."/>
            <person name="Johansson T."/>
            <person name="Persson P."/>
            <person name="Tunlid A."/>
        </authorList>
    </citation>
    <scope>NUCLEOTIDE SEQUENCE [LARGE SCALE GENOMIC DNA]</scope>
    <source>
        <strain evidence="2 3">CBS 406.79</strain>
    </source>
</reference>
<comment type="caution">
    <text evidence="2">The sequence shown here is derived from an EMBL/GenBank/DDBJ whole genome shotgun (WGS) entry which is preliminary data.</text>
</comment>
<evidence type="ECO:0000256" key="1">
    <source>
        <dbReference type="SAM" id="MobiDB-lite"/>
    </source>
</evidence>
<feature type="compositionally biased region" description="Basic and acidic residues" evidence="1">
    <location>
        <begin position="695"/>
        <end position="704"/>
    </location>
</feature>
<name>A0A8H5HY53_9AGAR</name>
<feature type="compositionally biased region" description="Basic and acidic residues" evidence="1">
    <location>
        <begin position="611"/>
        <end position="637"/>
    </location>
</feature>
<feature type="compositionally biased region" description="Polar residues" evidence="1">
    <location>
        <begin position="832"/>
        <end position="856"/>
    </location>
</feature>
<proteinExistence type="predicted"/>
<keyword evidence="3" id="KW-1185">Reference proteome</keyword>
<organism evidence="2 3">
    <name type="scientific">Collybiopsis confluens</name>
    <dbReference type="NCBI Taxonomy" id="2823264"/>
    <lineage>
        <taxon>Eukaryota</taxon>
        <taxon>Fungi</taxon>
        <taxon>Dikarya</taxon>
        <taxon>Basidiomycota</taxon>
        <taxon>Agaricomycotina</taxon>
        <taxon>Agaricomycetes</taxon>
        <taxon>Agaricomycetidae</taxon>
        <taxon>Agaricales</taxon>
        <taxon>Marasmiineae</taxon>
        <taxon>Omphalotaceae</taxon>
        <taxon>Collybiopsis</taxon>
    </lineage>
</organism>
<feature type="compositionally biased region" description="Basic and acidic residues" evidence="1">
    <location>
        <begin position="731"/>
        <end position="743"/>
    </location>
</feature>
<evidence type="ECO:0000313" key="2">
    <source>
        <dbReference type="EMBL" id="KAF5391305.1"/>
    </source>
</evidence>
<feature type="compositionally biased region" description="Acidic residues" evidence="1">
    <location>
        <begin position="679"/>
        <end position="694"/>
    </location>
</feature>
<dbReference type="OrthoDB" id="3270368at2759"/>
<gene>
    <name evidence="2" type="ORF">D9757_002074</name>
</gene>
<feature type="region of interest" description="Disordered" evidence="1">
    <location>
        <begin position="529"/>
        <end position="549"/>
    </location>
</feature>
<feature type="region of interest" description="Disordered" evidence="1">
    <location>
        <begin position="461"/>
        <end position="501"/>
    </location>
</feature>